<keyword evidence="5" id="KW-0378">Hydrolase</keyword>
<dbReference type="InterPro" id="IPR008753">
    <property type="entry name" value="Peptidase_M13_N"/>
</dbReference>
<dbReference type="GO" id="GO:0046872">
    <property type="term" value="F:metal ion binding"/>
    <property type="evidence" value="ECO:0007669"/>
    <property type="project" value="UniProtKB-KW"/>
</dbReference>
<protein>
    <submittedName>
        <fullName evidence="10">Uncharacterized protein</fullName>
    </submittedName>
</protein>
<comment type="similarity">
    <text evidence="2">Belongs to the peptidase M13 family.</text>
</comment>
<evidence type="ECO:0000259" key="8">
    <source>
        <dbReference type="Pfam" id="PF01431"/>
    </source>
</evidence>
<keyword evidence="7" id="KW-0482">Metalloprotease</keyword>
<dbReference type="EMBL" id="CAJPVJ010009703">
    <property type="protein sequence ID" value="CAG2172753.1"/>
    <property type="molecule type" value="Genomic_DNA"/>
</dbReference>
<evidence type="ECO:0000259" key="9">
    <source>
        <dbReference type="Pfam" id="PF05649"/>
    </source>
</evidence>
<reference evidence="10" key="1">
    <citation type="submission" date="2020-11" db="EMBL/GenBank/DDBJ databases">
        <authorList>
            <person name="Tran Van P."/>
        </authorList>
    </citation>
    <scope>NUCLEOTIDE SEQUENCE</scope>
</reference>
<evidence type="ECO:0000256" key="5">
    <source>
        <dbReference type="ARBA" id="ARBA00022801"/>
    </source>
</evidence>
<evidence type="ECO:0000256" key="6">
    <source>
        <dbReference type="ARBA" id="ARBA00022833"/>
    </source>
</evidence>
<keyword evidence="11" id="KW-1185">Reference proteome</keyword>
<name>A0A7R9QSH2_9ACAR</name>
<dbReference type="PROSITE" id="PS51885">
    <property type="entry name" value="NEPRILYSIN"/>
    <property type="match status" value="1"/>
</dbReference>
<dbReference type="InterPro" id="IPR000718">
    <property type="entry name" value="Peptidase_M13"/>
</dbReference>
<dbReference type="InterPro" id="IPR024079">
    <property type="entry name" value="MetalloPept_cat_dom_sf"/>
</dbReference>
<evidence type="ECO:0000256" key="3">
    <source>
        <dbReference type="ARBA" id="ARBA00022670"/>
    </source>
</evidence>
<evidence type="ECO:0000313" key="10">
    <source>
        <dbReference type="EMBL" id="CAD7655566.1"/>
    </source>
</evidence>
<dbReference type="SUPFAM" id="SSF55486">
    <property type="entry name" value="Metalloproteases ('zincins'), catalytic domain"/>
    <property type="match status" value="1"/>
</dbReference>
<dbReference type="Gene3D" id="1.10.1380.10">
    <property type="entry name" value="Neutral endopeptidase , domain2"/>
    <property type="match status" value="1"/>
</dbReference>
<proteinExistence type="inferred from homology"/>
<dbReference type="PANTHER" id="PTHR11733">
    <property type="entry name" value="ZINC METALLOPROTEASE FAMILY M13 NEPRILYSIN-RELATED"/>
    <property type="match status" value="1"/>
</dbReference>
<dbReference type="PRINTS" id="PR00786">
    <property type="entry name" value="NEPRILYSIN"/>
</dbReference>
<keyword evidence="4" id="KW-0479">Metal-binding</keyword>
<evidence type="ECO:0000256" key="7">
    <source>
        <dbReference type="ARBA" id="ARBA00023049"/>
    </source>
</evidence>
<dbReference type="AlphaFoldDB" id="A0A7R9QSH2"/>
<sequence length="631" mass="72612">MALNVNLNESVDPCHDFYAFACGGWEASHTLPDDNKWYDSIVILDDNVSHAIRISLSKNWSTSNSNAVTYASDLYKACIDEETRNARGMTPLIEALKSVGGWPIMGQSGGYNDSEFDWKDAFVKHVITSESSPVFALSVSGDSMNSLVNRIHFSRPTLGLHRSHFLNPHDYIDYIRGYVEYMLQSALLLGAEYSTQTKIDIDNIVEFETKLDQFSQTDVFYEKVSFKKFNEMTDNSVDWLNITNTVYKELNETIRMKSDDMVIVEDNYYYMNVTQLLTTTPNRVIANYFGWKLIMNLGSHTTKQFRDIRFKFNQLFTGVEKDVELWRSCKARISSQLPYVLSRLYVDQHFAQNDRQQVLRYIRDVKKAYYELIEGKGWLDMITRLRALRKLNTMNELVGYPDWVLNNHELDNFYQFKHRVNPKKSFEAMVYIQSNCVARNMRSIGQPVDITREQMARLNHRIFPATILKPPFLYSNGPAAINYGAIGSTIGHELTHGFDGWGLKYDSEGNLNNWFTIYSDAKYNENANCFVKQYSSEYVPEVDMNLNGRNTLGENIADNGGLRESFRAFQTYVKTYGEPQRLPYGDGRLLGEEGVQLVTAGGLRLFVGLCRCRERTPSRLIPSPDNHDNHD</sequence>
<accession>A0A7R9QSH2</accession>
<evidence type="ECO:0000256" key="4">
    <source>
        <dbReference type="ARBA" id="ARBA00022723"/>
    </source>
</evidence>
<evidence type="ECO:0000256" key="2">
    <source>
        <dbReference type="ARBA" id="ARBA00007357"/>
    </source>
</evidence>
<dbReference type="Proteomes" id="UP000728032">
    <property type="component" value="Unassembled WGS sequence"/>
</dbReference>
<dbReference type="GO" id="GO:0016485">
    <property type="term" value="P:protein processing"/>
    <property type="evidence" value="ECO:0007669"/>
    <property type="project" value="TreeGrafter"/>
</dbReference>
<dbReference type="GO" id="GO:0004222">
    <property type="term" value="F:metalloendopeptidase activity"/>
    <property type="evidence" value="ECO:0007669"/>
    <property type="project" value="InterPro"/>
</dbReference>
<evidence type="ECO:0000313" key="11">
    <source>
        <dbReference type="Proteomes" id="UP000728032"/>
    </source>
</evidence>
<gene>
    <name evidence="10" type="ORF">ONB1V03_LOCUS12209</name>
</gene>
<keyword evidence="3" id="KW-0645">Protease</keyword>
<dbReference type="Gene3D" id="3.40.390.10">
    <property type="entry name" value="Collagenase (Catalytic Domain)"/>
    <property type="match status" value="1"/>
</dbReference>
<dbReference type="Pfam" id="PF01431">
    <property type="entry name" value="Peptidase_M13"/>
    <property type="match status" value="1"/>
</dbReference>
<feature type="domain" description="Peptidase M13 C-terminal" evidence="8">
    <location>
        <begin position="459"/>
        <end position="579"/>
    </location>
</feature>
<dbReference type="Pfam" id="PF05649">
    <property type="entry name" value="Peptidase_M13_N"/>
    <property type="match status" value="1"/>
</dbReference>
<evidence type="ECO:0000256" key="1">
    <source>
        <dbReference type="ARBA" id="ARBA00001947"/>
    </source>
</evidence>
<dbReference type="EMBL" id="OC924528">
    <property type="protein sequence ID" value="CAD7655566.1"/>
    <property type="molecule type" value="Genomic_DNA"/>
</dbReference>
<dbReference type="InterPro" id="IPR042089">
    <property type="entry name" value="Peptidase_M13_dom_2"/>
</dbReference>
<feature type="domain" description="Peptidase M13 N-terminal" evidence="9">
    <location>
        <begin position="13"/>
        <end position="401"/>
    </location>
</feature>
<organism evidence="10">
    <name type="scientific">Oppiella nova</name>
    <dbReference type="NCBI Taxonomy" id="334625"/>
    <lineage>
        <taxon>Eukaryota</taxon>
        <taxon>Metazoa</taxon>
        <taxon>Ecdysozoa</taxon>
        <taxon>Arthropoda</taxon>
        <taxon>Chelicerata</taxon>
        <taxon>Arachnida</taxon>
        <taxon>Acari</taxon>
        <taxon>Acariformes</taxon>
        <taxon>Sarcoptiformes</taxon>
        <taxon>Oribatida</taxon>
        <taxon>Brachypylina</taxon>
        <taxon>Oppioidea</taxon>
        <taxon>Oppiidae</taxon>
        <taxon>Oppiella</taxon>
    </lineage>
</organism>
<comment type="cofactor">
    <cofactor evidence="1">
        <name>Zn(2+)</name>
        <dbReference type="ChEBI" id="CHEBI:29105"/>
    </cofactor>
</comment>
<dbReference type="PANTHER" id="PTHR11733:SF237">
    <property type="entry name" value="NEPRILYSIN-LIKE 4"/>
    <property type="match status" value="1"/>
</dbReference>
<dbReference type="OrthoDB" id="6514819at2759"/>
<keyword evidence="6" id="KW-0862">Zinc</keyword>
<dbReference type="GO" id="GO:0005886">
    <property type="term" value="C:plasma membrane"/>
    <property type="evidence" value="ECO:0007669"/>
    <property type="project" value="TreeGrafter"/>
</dbReference>
<dbReference type="InterPro" id="IPR018497">
    <property type="entry name" value="Peptidase_M13_C"/>
</dbReference>
<dbReference type="CDD" id="cd08662">
    <property type="entry name" value="M13"/>
    <property type="match status" value="1"/>
</dbReference>